<protein>
    <recommendedName>
        <fullName evidence="3">Cytosolic Fe-S cluster assembly factor NBP35</fullName>
    </recommendedName>
</protein>
<sequence>MNMVMENAEIPENANEHCPGPQAESAGKSDSCQGCPNQGACLTAPKGPDPEDNM</sequence>
<dbReference type="AlphaFoldDB" id="A0A2N9F4R8"/>
<accession>A0A2N9F4R8</accession>
<evidence type="ECO:0000256" key="1">
    <source>
        <dbReference type="SAM" id="MobiDB-lite"/>
    </source>
</evidence>
<proteinExistence type="predicted"/>
<evidence type="ECO:0000313" key="2">
    <source>
        <dbReference type="EMBL" id="SPC85957.1"/>
    </source>
</evidence>
<organism evidence="2">
    <name type="scientific">Fagus sylvatica</name>
    <name type="common">Beechnut</name>
    <dbReference type="NCBI Taxonomy" id="28930"/>
    <lineage>
        <taxon>Eukaryota</taxon>
        <taxon>Viridiplantae</taxon>
        <taxon>Streptophyta</taxon>
        <taxon>Embryophyta</taxon>
        <taxon>Tracheophyta</taxon>
        <taxon>Spermatophyta</taxon>
        <taxon>Magnoliopsida</taxon>
        <taxon>eudicotyledons</taxon>
        <taxon>Gunneridae</taxon>
        <taxon>Pentapetalae</taxon>
        <taxon>rosids</taxon>
        <taxon>fabids</taxon>
        <taxon>Fagales</taxon>
        <taxon>Fagaceae</taxon>
        <taxon>Fagus</taxon>
    </lineage>
</organism>
<name>A0A2N9F4R8_FAGSY</name>
<gene>
    <name evidence="2" type="ORF">FSB_LOCUS13839</name>
</gene>
<reference evidence="2" key="1">
    <citation type="submission" date="2018-02" db="EMBL/GenBank/DDBJ databases">
        <authorList>
            <person name="Cohen D.B."/>
            <person name="Kent A.D."/>
        </authorList>
    </citation>
    <scope>NUCLEOTIDE SEQUENCE</scope>
</reference>
<dbReference type="EMBL" id="OIVN01000813">
    <property type="protein sequence ID" value="SPC85957.1"/>
    <property type="molecule type" value="Genomic_DNA"/>
</dbReference>
<feature type="region of interest" description="Disordered" evidence="1">
    <location>
        <begin position="1"/>
        <end position="54"/>
    </location>
</feature>
<evidence type="ECO:0008006" key="3">
    <source>
        <dbReference type="Google" id="ProtNLM"/>
    </source>
</evidence>